<dbReference type="Proteomes" id="UP001604336">
    <property type="component" value="Unassembled WGS sequence"/>
</dbReference>
<organism evidence="3 4">
    <name type="scientific">Abeliophyllum distichum</name>
    <dbReference type="NCBI Taxonomy" id="126358"/>
    <lineage>
        <taxon>Eukaryota</taxon>
        <taxon>Viridiplantae</taxon>
        <taxon>Streptophyta</taxon>
        <taxon>Embryophyta</taxon>
        <taxon>Tracheophyta</taxon>
        <taxon>Spermatophyta</taxon>
        <taxon>Magnoliopsida</taxon>
        <taxon>eudicotyledons</taxon>
        <taxon>Gunneridae</taxon>
        <taxon>Pentapetalae</taxon>
        <taxon>asterids</taxon>
        <taxon>lamiids</taxon>
        <taxon>Lamiales</taxon>
        <taxon>Oleaceae</taxon>
        <taxon>Forsythieae</taxon>
        <taxon>Abeliophyllum</taxon>
    </lineage>
</organism>
<name>A0ABD1QWY7_9LAMI</name>
<evidence type="ECO:0000259" key="2">
    <source>
        <dbReference type="Pfam" id="PF00462"/>
    </source>
</evidence>
<gene>
    <name evidence="3" type="ORF">Adt_33691</name>
</gene>
<feature type="compositionally biased region" description="Polar residues" evidence="1">
    <location>
        <begin position="1"/>
        <end position="13"/>
    </location>
</feature>
<protein>
    <submittedName>
        <fullName evidence="3">Glutaredoxin family protein</fullName>
    </submittedName>
</protein>
<sequence length="380" mass="42157">MGCSASRSHTFIGQPQNPTSNSSSSPSNSYLQSPDHSFTDPSSTPVSRTLSLPNPLVHHPPLCKGDSNHFVSLTSTTYGSIVLIESPNTNFTEQYFVNPTAPIKKIQDFGNSEDPLSPDSVINTWELMEGLDDDEFNFHIIDSLKKPCSTEMDASEIVKSYEFVEHAESKPLWRHLSEESLLAKMDSSVTSSYRKALSTDISKPKKIEALESNNASSSVSSSNDLCYLSGAEDRIVLYYTSLRGIRKTYEDCCAVRVIFRGFRVCLDERDLSMDLSYRNELKDALKGKTIVLPQVFIRGKYIGGAEEIKQLNETGALAKLVEGFPLMDLGFVCKSCGDARFVPCPHCNGSRKVYEDEQGKLRRCCNCNENGLIRCTACCL</sequence>
<accession>A0ABD1QWY7</accession>
<feature type="domain" description="Glutaredoxin" evidence="2">
    <location>
        <begin position="236"/>
        <end position="302"/>
    </location>
</feature>
<dbReference type="CDD" id="cd03031">
    <property type="entry name" value="GRX_GRX_like"/>
    <property type="match status" value="1"/>
</dbReference>
<dbReference type="PANTHER" id="PTHR45669">
    <property type="entry name" value="GLUTAREDOXIN DOMAIN-CONTAINING CYSTEINE-RICH PROTEIN CG12206-RELATED"/>
    <property type="match status" value="1"/>
</dbReference>
<dbReference type="EMBL" id="JBFOLK010000010">
    <property type="protein sequence ID" value="KAL2480725.1"/>
    <property type="molecule type" value="Genomic_DNA"/>
</dbReference>
<comment type="caution">
    <text evidence="3">The sequence shown here is derived from an EMBL/GenBank/DDBJ whole genome shotgun (WGS) entry which is preliminary data.</text>
</comment>
<dbReference type="PANTHER" id="PTHR45669:SF18">
    <property type="entry name" value="GLUTAREDOXIN FAMILY PROTEIN"/>
    <property type="match status" value="1"/>
</dbReference>
<feature type="region of interest" description="Disordered" evidence="1">
    <location>
        <begin position="1"/>
        <end position="51"/>
    </location>
</feature>
<keyword evidence="4" id="KW-1185">Reference proteome</keyword>
<evidence type="ECO:0000313" key="3">
    <source>
        <dbReference type="EMBL" id="KAL2480725.1"/>
    </source>
</evidence>
<evidence type="ECO:0000256" key="1">
    <source>
        <dbReference type="SAM" id="MobiDB-lite"/>
    </source>
</evidence>
<dbReference type="Gene3D" id="3.40.30.10">
    <property type="entry name" value="Glutaredoxin"/>
    <property type="match status" value="1"/>
</dbReference>
<proteinExistence type="predicted"/>
<evidence type="ECO:0000313" key="4">
    <source>
        <dbReference type="Proteomes" id="UP001604336"/>
    </source>
</evidence>
<dbReference type="Pfam" id="PF23733">
    <property type="entry name" value="GRXCR1-2_C"/>
    <property type="match status" value="1"/>
</dbReference>
<dbReference type="SUPFAM" id="SSF52833">
    <property type="entry name" value="Thioredoxin-like"/>
    <property type="match status" value="1"/>
</dbReference>
<dbReference type="Pfam" id="PF00462">
    <property type="entry name" value="Glutaredoxin"/>
    <property type="match status" value="1"/>
</dbReference>
<dbReference type="InterPro" id="IPR002109">
    <property type="entry name" value="Glutaredoxin"/>
</dbReference>
<feature type="compositionally biased region" description="Polar residues" evidence="1">
    <location>
        <begin position="35"/>
        <end position="51"/>
    </location>
</feature>
<feature type="compositionally biased region" description="Low complexity" evidence="1">
    <location>
        <begin position="14"/>
        <end position="34"/>
    </location>
</feature>
<dbReference type="AlphaFoldDB" id="A0ABD1QWY7"/>
<dbReference type="InterPro" id="IPR036249">
    <property type="entry name" value="Thioredoxin-like_sf"/>
</dbReference>
<reference evidence="4" key="1">
    <citation type="submission" date="2024-07" db="EMBL/GenBank/DDBJ databases">
        <title>Two chromosome-level genome assemblies of Korean endemic species Abeliophyllum distichum and Forsythia ovata (Oleaceae).</title>
        <authorList>
            <person name="Jang H."/>
        </authorList>
    </citation>
    <scope>NUCLEOTIDE SEQUENCE [LARGE SCALE GENOMIC DNA]</scope>
</reference>
<dbReference type="PROSITE" id="PS51354">
    <property type="entry name" value="GLUTAREDOXIN_2"/>
    <property type="match status" value="1"/>
</dbReference>